<feature type="region of interest" description="Disordered" evidence="1">
    <location>
        <begin position="273"/>
        <end position="296"/>
    </location>
</feature>
<dbReference type="GO" id="GO:0003676">
    <property type="term" value="F:nucleic acid binding"/>
    <property type="evidence" value="ECO:0007669"/>
    <property type="project" value="InterPro"/>
</dbReference>
<proteinExistence type="predicted"/>
<accession>A0A7M1SWN6</accession>
<gene>
    <name evidence="3" type="ORF">IM660_07115</name>
</gene>
<feature type="region of interest" description="Disordered" evidence="1">
    <location>
        <begin position="501"/>
        <end position="570"/>
    </location>
</feature>
<dbReference type="EMBL" id="CP063169">
    <property type="protein sequence ID" value="QOR72006.1"/>
    <property type="molecule type" value="Genomic_DNA"/>
</dbReference>
<dbReference type="SMART" id="SM00507">
    <property type="entry name" value="HNHc"/>
    <property type="match status" value="1"/>
</dbReference>
<organism evidence="3 4">
    <name type="scientific">Ruania alkalisoli</name>
    <dbReference type="NCBI Taxonomy" id="2779775"/>
    <lineage>
        <taxon>Bacteria</taxon>
        <taxon>Bacillati</taxon>
        <taxon>Actinomycetota</taxon>
        <taxon>Actinomycetes</taxon>
        <taxon>Micrococcales</taxon>
        <taxon>Ruaniaceae</taxon>
        <taxon>Ruania</taxon>
    </lineage>
</organism>
<dbReference type="Gene3D" id="1.10.30.50">
    <property type="match status" value="1"/>
</dbReference>
<dbReference type="Proteomes" id="UP000593758">
    <property type="component" value="Chromosome"/>
</dbReference>
<keyword evidence="3" id="KW-0540">Nuclease</keyword>
<keyword evidence="3" id="KW-0378">Hydrolase</keyword>
<feature type="compositionally biased region" description="Basic and acidic residues" evidence="1">
    <location>
        <begin position="514"/>
        <end position="526"/>
    </location>
</feature>
<dbReference type="AlphaFoldDB" id="A0A7M1SWN6"/>
<dbReference type="InterPro" id="IPR002711">
    <property type="entry name" value="HNH"/>
</dbReference>
<dbReference type="KEGG" id="halt:IM660_07115"/>
<evidence type="ECO:0000256" key="1">
    <source>
        <dbReference type="SAM" id="MobiDB-lite"/>
    </source>
</evidence>
<feature type="domain" description="HNH nuclease" evidence="2">
    <location>
        <begin position="407"/>
        <end position="459"/>
    </location>
</feature>
<keyword evidence="4" id="KW-1185">Reference proteome</keyword>
<sequence>MTTTPPLAPAVDAPRSVLSSLRYARTAASAWEVETARLVVAWVAEHAIPDAGPESTERVIGPDEPIERPALAGLEAPMQLAGPGAPLVPDLEFCEVAATLCMSPDAARGYVGEVTELAFRLPHLWDRVSSGQVRLWRAREVARSTRILPPDGAAWVDAQLAPVIGSCSGAQVQRAVAAALDRFDAEAAEARRREADEHRHFDIHLDEPGGPDLIGAAGTAAVEGMIDLADALDLDAAVSASAAQLQALGCTESLDARRARAVGEIARRDLMLPLPSAERTESDLESAGPPPVSRPEGVVEQLSGIDGQRPDTNGGSLDVRAPVPGDPGRRIELVLHLGVDALNPALDPALESGPGSGAVGRCENTRSPVSAEQIRAWCGSPGTKVLVRPVVDLAGHYPAECYEIPGRLRRQVAMRDPHCVFPSCTRRARACDLDHIVPFEQGGPTCGCNLAPLCRRHHRAKTHGSWSYVMVTPGTYLWTSPGGELWLVDGRGTFAVPTRVPSHAAPDTPCGHAAHRDRAEPPDRPISDPARLVPAANTQPSGTQIYDTQVDPAPRANRPAVDEWLDPPPF</sequence>
<protein>
    <submittedName>
        <fullName evidence="3">HNH endonuclease</fullName>
    </submittedName>
</protein>
<evidence type="ECO:0000259" key="2">
    <source>
        <dbReference type="SMART" id="SM00507"/>
    </source>
</evidence>
<dbReference type="GO" id="GO:0004519">
    <property type="term" value="F:endonuclease activity"/>
    <property type="evidence" value="ECO:0007669"/>
    <property type="project" value="UniProtKB-KW"/>
</dbReference>
<keyword evidence="3" id="KW-0255">Endonuclease</keyword>
<reference evidence="3 4" key="1">
    <citation type="submission" date="2020-10" db="EMBL/GenBank/DDBJ databases">
        <title>Haloactinobacterium sp. RN3S43, a bacterium isolated from saline soil.</title>
        <authorList>
            <person name="Sun J.-Q."/>
        </authorList>
    </citation>
    <scope>NUCLEOTIDE SEQUENCE [LARGE SCALE GENOMIC DNA]</scope>
    <source>
        <strain evidence="3 4">RN3S43</strain>
    </source>
</reference>
<dbReference type="RefSeq" id="WP_193498652.1">
    <property type="nucleotide sequence ID" value="NZ_CP063169.1"/>
</dbReference>
<feature type="compositionally biased region" description="Polar residues" evidence="1">
    <location>
        <begin position="536"/>
        <end position="547"/>
    </location>
</feature>
<dbReference type="GO" id="GO:0008270">
    <property type="term" value="F:zinc ion binding"/>
    <property type="evidence" value="ECO:0007669"/>
    <property type="project" value="InterPro"/>
</dbReference>
<evidence type="ECO:0000313" key="3">
    <source>
        <dbReference type="EMBL" id="QOR72006.1"/>
    </source>
</evidence>
<dbReference type="Pfam" id="PF01844">
    <property type="entry name" value="HNH"/>
    <property type="match status" value="1"/>
</dbReference>
<dbReference type="CDD" id="cd00085">
    <property type="entry name" value="HNHc"/>
    <property type="match status" value="1"/>
</dbReference>
<dbReference type="InterPro" id="IPR003615">
    <property type="entry name" value="HNH_nuc"/>
</dbReference>
<name>A0A7M1SWN6_9MICO</name>
<evidence type="ECO:0000313" key="4">
    <source>
        <dbReference type="Proteomes" id="UP000593758"/>
    </source>
</evidence>